<dbReference type="FunFam" id="1.10.287.610:FF:000002">
    <property type="entry name" value="DNA ligase"/>
    <property type="match status" value="1"/>
</dbReference>
<keyword evidence="10 15" id="KW-0520">NAD</keyword>
<feature type="binding site" evidence="15">
    <location>
        <position position="209"/>
    </location>
    <ligand>
        <name>NAD(+)</name>
        <dbReference type="ChEBI" id="CHEBI:57540"/>
    </ligand>
</feature>
<dbReference type="InterPro" id="IPR018239">
    <property type="entry name" value="DNA_ligase_AS"/>
</dbReference>
<keyword evidence="6 15" id="KW-0479">Metal-binding</keyword>
<feature type="binding site" evidence="15">
    <location>
        <begin position="49"/>
        <end position="53"/>
    </location>
    <ligand>
        <name>NAD(+)</name>
        <dbReference type="ChEBI" id="CHEBI:57540"/>
    </ligand>
</feature>
<evidence type="ECO:0000256" key="7">
    <source>
        <dbReference type="ARBA" id="ARBA00022763"/>
    </source>
</evidence>
<keyword evidence="11 15" id="KW-0234">DNA repair</keyword>
<dbReference type="FunFam" id="1.10.150.20:FF:000006">
    <property type="entry name" value="DNA ligase"/>
    <property type="match status" value="1"/>
</dbReference>
<dbReference type="PROSITE" id="PS50172">
    <property type="entry name" value="BRCT"/>
    <property type="match status" value="1"/>
</dbReference>
<evidence type="ECO:0000256" key="2">
    <source>
        <dbReference type="ARBA" id="ARBA00012722"/>
    </source>
</evidence>
<dbReference type="EMBL" id="QGGT01000001">
    <property type="protein sequence ID" value="PWK37550.1"/>
    <property type="molecule type" value="Genomic_DNA"/>
</dbReference>
<dbReference type="PROSITE" id="PS01056">
    <property type="entry name" value="DNA_LIGASE_N2"/>
    <property type="match status" value="1"/>
</dbReference>
<name>A0A316FIV4_9BURK</name>
<feature type="binding site" evidence="15">
    <location>
        <position position="326"/>
    </location>
    <ligand>
        <name>NAD(+)</name>
        <dbReference type="ChEBI" id="CHEBI:57540"/>
    </ligand>
</feature>
<comment type="similarity">
    <text evidence="14 15">Belongs to the NAD-dependent DNA ligase family. LigA subfamily.</text>
</comment>
<sequence>MTGNTRGAQASASAPAGVSSPAERVQWLREELDRHSYQYYVLDAPTIPDAEYDALFGELQALETEHPELLTDDSPTQRVGGAPLAAFDAVRHRVPMLSLNNGFEDEDVINFDRRCAQGLGRAAPVPAAETPQDLFSQAEQIDSAVEYACELKFDGLAMSLRYENGKLVQAATRGDGETGEDVTANVRTIKAIPLKLRGDAPEVLEVRGEVFMYREDFDRLNARQAEAGEKTFVNPRNAAAGSLRQLDPRITAKRPLSFFAYGIGELRGVDRPVTHSVMLDGFARLGLPVCTERRVVKGAPGLLAFYREIGERRAQLPYDIDGVVYKVNALAEQEQLGFVSRAPRFALAHKFPAQEMTTIVEDIEVQVGRTGAITPVARLAPVFVGGVTVTNATLHNEDEVRRKDVHIGDTVIVRRAGDVIPEVVAVVAERRPDDARAFVMPTECPVCGSHIEKLEGEAIARCTGGLICAAQRKQALLHFAQRRAMDIEGLGDKLVEQLVDQGIVRTPADLYKLGVMKLSALDRMAEKSAANIVAAIDGSRTPALNRFIFALGIRHVGESTAKDLAKHFGRLQAVMDADEAALLEVNDVGPVVAQSIANFFAEEHNRQVIEDLLASGVTPSESEPAARAPAPFAGKTFVLTGTLPTLSREAAKEMLEAAGAKVAGSVSKNTDYVVAGAEAGSKLEKAQALGVAVIDEDGMLALLREVGAG</sequence>
<evidence type="ECO:0000256" key="3">
    <source>
        <dbReference type="ARBA" id="ARBA00013308"/>
    </source>
</evidence>
<proteinExistence type="inferred from homology"/>
<dbReference type="InterPro" id="IPR013839">
    <property type="entry name" value="DNAligase_adenylation"/>
</dbReference>
<evidence type="ECO:0000256" key="4">
    <source>
        <dbReference type="ARBA" id="ARBA00022598"/>
    </source>
</evidence>
<comment type="caution">
    <text evidence="19">The sequence shown here is derived from an EMBL/GenBank/DDBJ whole genome shotgun (WGS) entry which is preliminary data.</text>
</comment>
<dbReference type="GO" id="GO:0003911">
    <property type="term" value="F:DNA ligase (NAD+) activity"/>
    <property type="evidence" value="ECO:0007669"/>
    <property type="project" value="UniProtKB-UniRule"/>
</dbReference>
<dbReference type="InterPro" id="IPR041663">
    <property type="entry name" value="DisA/LigA_HHH"/>
</dbReference>
<feature type="binding site" evidence="15">
    <location>
        <position position="468"/>
    </location>
    <ligand>
        <name>Zn(2+)</name>
        <dbReference type="ChEBI" id="CHEBI:29105"/>
    </ligand>
</feature>
<dbReference type="NCBIfam" id="TIGR00575">
    <property type="entry name" value="dnlj"/>
    <property type="match status" value="1"/>
</dbReference>
<evidence type="ECO:0000256" key="10">
    <source>
        <dbReference type="ARBA" id="ARBA00023027"/>
    </source>
</evidence>
<dbReference type="PANTHER" id="PTHR23389:SF9">
    <property type="entry name" value="DNA LIGASE"/>
    <property type="match status" value="1"/>
</dbReference>
<gene>
    <name evidence="15" type="primary">ligA</name>
    <name evidence="19" type="ORF">C7419_1011432</name>
</gene>
<dbReference type="NCBIfam" id="NF005932">
    <property type="entry name" value="PRK07956.1"/>
    <property type="match status" value="1"/>
</dbReference>
<dbReference type="SMART" id="SM00532">
    <property type="entry name" value="LIGANc"/>
    <property type="match status" value="1"/>
</dbReference>
<evidence type="ECO:0000256" key="11">
    <source>
        <dbReference type="ARBA" id="ARBA00023204"/>
    </source>
</evidence>
<dbReference type="Gene3D" id="1.10.287.610">
    <property type="entry name" value="Helix hairpin bin"/>
    <property type="match status" value="1"/>
</dbReference>
<dbReference type="Pfam" id="PF14520">
    <property type="entry name" value="HHH_5"/>
    <property type="match status" value="1"/>
</dbReference>
<dbReference type="InterPro" id="IPR004149">
    <property type="entry name" value="Znf_DNAligase_C4"/>
</dbReference>
<keyword evidence="4 15" id="KW-0436">Ligase</keyword>
<evidence type="ECO:0000256" key="16">
    <source>
        <dbReference type="RuleBase" id="RU000618"/>
    </source>
</evidence>
<accession>A0A316FIV4</accession>
<dbReference type="FunFam" id="3.40.50.10190:FF:000054">
    <property type="entry name" value="DNA ligase"/>
    <property type="match status" value="1"/>
</dbReference>
<evidence type="ECO:0000256" key="14">
    <source>
        <dbReference type="ARBA" id="ARBA00060881"/>
    </source>
</evidence>
<dbReference type="PANTHER" id="PTHR23389">
    <property type="entry name" value="CHROMOSOME TRANSMISSION FIDELITY FACTOR 18"/>
    <property type="match status" value="1"/>
</dbReference>
<feature type="region of interest" description="Disordered" evidence="17">
    <location>
        <begin position="1"/>
        <end position="23"/>
    </location>
</feature>
<evidence type="ECO:0000259" key="18">
    <source>
        <dbReference type="PROSITE" id="PS50172"/>
    </source>
</evidence>
<dbReference type="Gene3D" id="3.30.470.30">
    <property type="entry name" value="DNA ligase/mRNA capping enzyme"/>
    <property type="match status" value="1"/>
</dbReference>
<comment type="cofactor">
    <cofactor evidence="15">
        <name>Mg(2+)</name>
        <dbReference type="ChEBI" id="CHEBI:18420"/>
    </cofactor>
    <cofactor evidence="15">
        <name>Mn(2+)</name>
        <dbReference type="ChEBI" id="CHEBI:29035"/>
    </cofactor>
</comment>
<dbReference type="SUPFAM" id="SSF47781">
    <property type="entry name" value="RuvA domain 2-like"/>
    <property type="match status" value="1"/>
</dbReference>
<dbReference type="Pfam" id="PF12826">
    <property type="entry name" value="HHH_2"/>
    <property type="match status" value="1"/>
</dbReference>
<evidence type="ECO:0000256" key="9">
    <source>
        <dbReference type="ARBA" id="ARBA00022842"/>
    </source>
</evidence>
<dbReference type="AlphaFoldDB" id="A0A316FIV4"/>
<dbReference type="SMART" id="SM00278">
    <property type="entry name" value="HhH1"/>
    <property type="match status" value="4"/>
</dbReference>
<dbReference type="GO" id="GO:0046872">
    <property type="term" value="F:metal ion binding"/>
    <property type="evidence" value="ECO:0007669"/>
    <property type="project" value="UniProtKB-KW"/>
</dbReference>
<dbReference type="GO" id="GO:0006281">
    <property type="term" value="P:DNA repair"/>
    <property type="evidence" value="ECO:0007669"/>
    <property type="project" value="UniProtKB-KW"/>
</dbReference>
<dbReference type="Proteomes" id="UP000245754">
    <property type="component" value="Unassembled WGS sequence"/>
</dbReference>
<evidence type="ECO:0000256" key="8">
    <source>
        <dbReference type="ARBA" id="ARBA00022833"/>
    </source>
</evidence>
<evidence type="ECO:0000256" key="5">
    <source>
        <dbReference type="ARBA" id="ARBA00022705"/>
    </source>
</evidence>
<keyword evidence="5 15" id="KW-0235">DNA replication</keyword>
<dbReference type="FunFam" id="2.40.50.140:FF:000012">
    <property type="entry name" value="DNA ligase"/>
    <property type="match status" value="1"/>
</dbReference>
<evidence type="ECO:0000313" key="19">
    <source>
        <dbReference type="EMBL" id="PWK37550.1"/>
    </source>
</evidence>
<feature type="active site" description="N6-AMP-lysine intermediate" evidence="15">
    <location>
        <position position="152"/>
    </location>
</feature>
<dbReference type="InterPro" id="IPR013840">
    <property type="entry name" value="DNAligase_N"/>
</dbReference>
<dbReference type="SUPFAM" id="SSF56091">
    <property type="entry name" value="DNA ligase/mRNA capping enzyme, catalytic domain"/>
    <property type="match status" value="1"/>
</dbReference>
<dbReference type="InterPro" id="IPR004150">
    <property type="entry name" value="NAD_DNA_ligase_OB"/>
</dbReference>
<dbReference type="InterPro" id="IPR003583">
    <property type="entry name" value="Hlx-hairpin-Hlx_DNA-bd_motif"/>
</dbReference>
<feature type="compositionally biased region" description="Low complexity" evidence="17">
    <location>
        <begin position="7"/>
        <end position="22"/>
    </location>
</feature>
<comment type="catalytic activity">
    <reaction evidence="13 15 16">
        <text>NAD(+) + (deoxyribonucleotide)n-3'-hydroxyl + 5'-phospho-(deoxyribonucleotide)m = (deoxyribonucleotide)n+m + AMP + beta-nicotinamide D-nucleotide.</text>
        <dbReference type="EC" id="6.5.1.2"/>
    </reaction>
</comment>
<dbReference type="CDD" id="cd00114">
    <property type="entry name" value="LIGANc"/>
    <property type="match status" value="1"/>
</dbReference>
<dbReference type="InterPro" id="IPR033136">
    <property type="entry name" value="DNA_ligase_CS"/>
</dbReference>
<dbReference type="SUPFAM" id="SSF50249">
    <property type="entry name" value="Nucleic acid-binding proteins"/>
    <property type="match status" value="1"/>
</dbReference>
<dbReference type="PIRSF" id="PIRSF001604">
    <property type="entry name" value="LigA"/>
    <property type="match status" value="1"/>
</dbReference>
<dbReference type="Gene3D" id="6.20.10.30">
    <property type="match status" value="1"/>
</dbReference>
<keyword evidence="7 15" id="KW-0227">DNA damage</keyword>
<evidence type="ECO:0000256" key="13">
    <source>
        <dbReference type="ARBA" id="ARBA00034005"/>
    </source>
</evidence>
<dbReference type="PROSITE" id="PS01055">
    <property type="entry name" value="DNA_LIGASE_N1"/>
    <property type="match status" value="1"/>
</dbReference>
<dbReference type="CDD" id="cd17748">
    <property type="entry name" value="BRCT_DNA_ligase_like"/>
    <property type="match status" value="1"/>
</dbReference>
<reference evidence="19 20" key="1">
    <citation type="submission" date="2018-05" db="EMBL/GenBank/DDBJ databases">
        <title>Genomic Encyclopedia of Type Strains, Phase IV (KMG-V): Genome sequencing to study the core and pangenomes of soil and plant-associated prokaryotes.</title>
        <authorList>
            <person name="Whitman W."/>
        </authorList>
    </citation>
    <scope>NUCLEOTIDE SEQUENCE [LARGE SCALE GENOMIC DNA]</scope>
    <source>
        <strain evidence="19 20">SLV-132</strain>
    </source>
</reference>
<evidence type="ECO:0000313" key="20">
    <source>
        <dbReference type="Proteomes" id="UP000245754"/>
    </source>
</evidence>
<dbReference type="EC" id="6.5.1.2" evidence="2 15"/>
<dbReference type="Pfam" id="PF01653">
    <property type="entry name" value="DNA_ligase_aden"/>
    <property type="match status" value="1"/>
</dbReference>
<dbReference type="GO" id="GO:0005829">
    <property type="term" value="C:cytosol"/>
    <property type="evidence" value="ECO:0007669"/>
    <property type="project" value="TreeGrafter"/>
</dbReference>
<dbReference type="Gene3D" id="1.10.150.20">
    <property type="entry name" value="5' to 3' exonuclease, C-terminal subdomain"/>
    <property type="match status" value="2"/>
</dbReference>
<evidence type="ECO:0000256" key="1">
    <source>
        <dbReference type="ARBA" id="ARBA00004067"/>
    </source>
</evidence>
<evidence type="ECO:0000256" key="17">
    <source>
        <dbReference type="SAM" id="MobiDB-lite"/>
    </source>
</evidence>
<evidence type="ECO:0000256" key="15">
    <source>
        <dbReference type="HAMAP-Rule" id="MF_01588"/>
    </source>
</evidence>
<dbReference type="Gene3D" id="2.40.50.140">
    <property type="entry name" value="Nucleic acid-binding proteins"/>
    <property type="match status" value="1"/>
</dbReference>
<evidence type="ECO:0000256" key="12">
    <source>
        <dbReference type="ARBA" id="ARBA00023211"/>
    </source>
</evidence>
<feature type="binding site" evidence="15">
    <location>
        <position position="447"/>
    </location>
    <ligand>
        <name>Zn(2+)</name>
        <dbReference type="ChEBI" id="CHEBI:29105"/>
    </ligand>
</feature>
<dbReference type="GO" id="GO:0006260">
    <property type="term" value="P:DNA replication"/>
    <property type="evidence" value="ECO:0007669"/>
    <property type="project" value="UniProtKB-KW"/>
</dbReference>
<dbReference type="HAMAP" id="MF_01588">
    <property type="entry name" value="DNA_ligase_A"/>
    <property type="match status" value="1"/>
</dbReference>
<dbReference type="GO" id="GO:0003677">
    <property type="term" value="F:DNA binding"/>
    <property type="evidence" value="ECO:0007669"/>
    <property type="project" value="InterPro"/>
</dbReference>
<comment type="function">
    <text evidence="1 15">DNA ligase that catalyzes the formation of phosphodiester linkages between 5'-phosphoryl and 3'-hydroxyl groups in double-stranded DNA using NAD as a coenzyme and as the energy source for the reaction. It is essential for DNA replication and repair of damaged DNA.</text>
</comment>
<dbReference type="InterPro" id="IPR036420">
    <property type="entry name" value="BRCT_dom_sf"/>
</dbReference>
<evidence type="ECO:0000256" key="6">
    <source>
        <dbReference type="ARBA" id="ARBA00022723"/>
    </source>
</evidence>
<dbReference type="RefSeq" id="WP_109581256.1">
    <property type="nucleotide sequence ID" value="NZ_QGGT01000001.1"/>
</dbReference>
<keyword evidence="9 15" id="KW-0460">Magnesium</keyword>
<keyword evidence="20" id="KW-1185">Reference proteome</keyword>
<dbReference type="Pfam" id="PF03120">
    <property type="entry name" value="OB_DNA_ligase"/>
    <property type="match status" value="1"/>
</dbReference>
<dbReference type="FunFam" id="1.10.150.20:FF:000007">
    <property type="entry name" value="DNA ligase"/>
    <property type="match status" value="1"/>
</dbReference>
<dbReference type="SMART" id="SM00292">
    <property type="entry name" value="BRCT"/>
    <property type="match status" value="1"/>
</dbReference>
<comment type="caution">
    <text evidence="15">Lacks conserved residue(s) required for the propagation of feature annotation.</text>
</comment>
<dbReference type="FunFam" id="3.30.470.30:FF:000001">
    <property type="entry name" value="DNA ligase"/>
    <property type="match status" value="1"/>
</dbReference>
<feature type="domain" description="BRCT" evidence="18">
    <location>
        <begin position="627"/>
        <end position="705"/>
    </location>
</feature>
<dbReference type="SUPFAM" id="SSF52113">
    <property type="entry name" value="BRCT domain"/>
    <property type="match status" value="1"/>
</dbReference>
<organism evidence="19 20">
    <name type="scientific">Cupriavidus plantarum</name>
    <dbReference type="NCBI Taxonomy" id="942865"/>
    <lineage>
        <taxon>Bacteria</taxon>
        <taxon>Pseudomonadati</taxon>
        <taxon>Pseudomonadota</taxon>
        <taxon>Betaproteobacteria</taxon>
        <taxon>Burkholderiales</taxon>
        <taxon>Burkholderiaceae</taxon>
        <taxon>Cupriavidus</taxon>
    </lineage>
</organism>
<feature type="binding site" evidence="15">
    <location>
        <position position="150"/>
    </location>
    <ligand>
        <name>NAD(+)</name>
        <dbReference type="ChEBI" id="CHEBI:57540"/>
    </ligand>
</feature>
<protein>
    <recommendedName>
        <fullName evidence="3 15">DNA ligase</fullName>
        <ecNumber evidence="2 15">6.5.1.2</ecNumber>
    </recommendedName>
    <alternativeName>
        <fullName evidence="15">Polydeoxyribonucleotide synthase [NAD(+)]</fullName>
    </alternativeName>
</protein>
<dbReference type="Gene3D" id="3.40.50.10190">
    <property type="entry name" value="BRCT domain"/>
    <property type="match status" value="1"/>
</dbReference>
<dbReference type="InterPro" id="IPR010994">
    <property type="entry name" value="RuvA_2-like"/>
</dbReference>
<keyword evidence="8 15" id="KW-0862">Zinc</keyword>
<feature type="binding site" evidence="15">
    <location>
        <position position="173"/>
    </location>
    <ligand>
        <name>NAD(+)</name>
        <dbReference type="ChEBI" id="CHEBI:57540"/>
    </ligand>
</feature>
<dbReference type="Pfam" id="PF00533">
    <property type="entry name" value="BRCT"/>
    <property type="match status" value="1"/>
</dbReference>
<keyword evidence="12 15" id="KW-0464">Manganese</keyword>
<feature type="binding site" evidence="15">
    <location>
        <position position="444"/>
    </location>
    <ligand>
        <name>Zn(2+)</name>
        <dbReference type="ChEBI" id="CHEBI:29105"/>
    </ligand>
</feature>
<dbReference type="InterPro" id="IPR001357">
    <property type="entry name" value="BRCT_dom"/>
</dbReference>
<dbReference type="InterPro" id="IPR012340">
    <property type="entry name" value="NA-bd_OB-fold"/>
</dbReference>
<feature type="binding site" evidence="15">
    <location>
        <position position="350"/>
    </location>
    <ligand>
        <name>NAD(+)</name>
        <dbReference type="ChEBI" id="CHEBI:57540"/>
    </ligand>
</feature>
<dbReference type="Pfam" id="PF03119">
    <property type="entry name" value="DNA_ligase_ZBD"/>
    <property type="match status" value="1"/>
</dbReference>
<dbReference type="InterPro" id="IPR001679">
    <property type="entry name" value="DNA_ligase"/>
</dbReference>
<feature type="binding site" evidence="15">
    <location>
        <begin position="98"/>
        <end position="99"/>
    </location>
    <ligand>
        <name>NAD(+)</name>
        <dbReference type="ChEBI" id="CHEBI:57540"/>
    </ligand>
</feature>